<dbReference type="SMR" id="A0A0M4ESH3"/>
<keyword evidence="10" id="KW-1185">Reference proteome</keyword>
<feature type="signal peptide" evidence="7">
    <location>
        <begin position="1"/>
        <end position="22"/>
    </location>
</feature>
<evidence type="ECO:0000256" key="2">
    <source>
        <dbReference type="ARBA" id="ARBA00022723"/>
    </source>
</evidence>
<dbReference type="GO" id="GO:0004222">
    <property type="term" value="F:metalloendopeptidase activity"/>
    <property type="evidence" value="ECO:0007669"/>
    <property type="project" value="UniProtKB-UniRule"/>
</dbReference>
<evidence type="ECO:0000256" key="4">
    <source>
        <dbReference type="ARBA" id="ARBA00022833"/>
    </source>
</evidence>
<comment type="cofactor">
    <cofactor evidence="6 7">
        <name>Zn(2+)</name>
        <dbReference type="ChEBI" id="CHEBI:29105"/>
    </cofactor>
    <text evidence="6 7">Binds 1 zinc ion per subunit.</text>
</comment>
<sequence>MFGLKHTLSYSLVLLALNFIQAQPINQHGEFTKVDDMLLTSAEIEKIKKAMSDISKRTCVTFRETFHPTEPQVTIQRKYDSCVAHVGYQNGTQILNLAVDCMASGRIKHELLHALGFVHMHCDPRRDNYVKILEENIIEGQEYNFEKYPATEITDLGLEYDYGSIMHYSTTEFTKNGLPTMIPLQPGVRIGQLDGLSPKDFQKIARVYCQKKNNNNNAI</sequence>
<keyword evidence="2 6" id="KW-0479">Metal-binding</keyword>
<keyword evidence="3 6" id="KW-0378">Hydrolase</keyword>
<feature type="domain" description="Peptidase M12A" evidence="8">
    <location>
        <begin position="18"/>
        <end position="210"/>
    </location>
</feature>
<dbReference type="PANTHER" id="PTHR10127:SF780">
    <property type="entry name" value="METALLOENDOPEPTIDASE"/>
    <property type="match status" value="1"/>
</dbReference>
<feature type="binding site" evidence="6">
    <location>
        <position position="113"/>
    </location>
    <ligand>
        <name>Zn(2+)</name>
        <dbReference type="ChEBI" id="CHEBI:29105"/>
        <note>catalytic</note>
    </ligand>
</feature>
<evidence type="ECO:0000256" key="3">
    <source>
        <dbReference type="ARBA" id="ARBA00022801"/>
    </source>
</evidence>
<dbReference type="InterPro" id="IPR024079">
    <property type="entry name" value="MetalloPept_cat_dom_sf"/>
</dbReference>
<keyword evidence="4 6" id="KW-0862">Zinc</keyword>
<evidence type="ECO:0000313" key="9">
    <source>
        <dbReference type="EMBL" id="ALC47697.1"/>
    </source>
</evidence>
<dbReference type="GO" id="GO:0006508">
    <property type="term" value="P:proteolysis"/>
    <property type="evidence" value="ECO:0007669"/>
    <property type="project" value="UniProtKB-KW"/>
</dbReference>
<dbReference type="OMA" id="QTCVRFR"/>
<keyword evidence="5 6" id="KW-0482">Metalloprotease</keyword>
<dbReference type="InterPro" id="IPR006026">
    <property type="entry name" value="Peptidase_Metallo"/>
</dbReference>
<protein>
    <recommendedName>
        <fullName evidence="7">Metalloendopeptidase</fullName>
        <ecNumber evidence="7">3.4.24.-</ecNumber>
    </recommendedName>
</protein>
<dbReference type="STRING" id="30019.A0A0M4ESH3"/>
<evidence type="ECO:0000256" key="6">
    <source>
        <dbReference type="PROSITE-ProRule" id="PRU01211"/>
    </source>
</evidence>
<dbReference type="OrthoDB" id="291007at2759"/>
<feature type="binding site" evidence="6">
    <location>
        <position position="109"/>
    </location>
    <ligand>
        <name>Zn(2+)</name>
        <dbReference type="ChEBI" id="CHEBI:29105"/>
        <note>catalytic</note>
    </ligand>
</feature>
<reference evidence="9 10" key="1">
    <citation type="submission" date="2015-08" db="EMBL/GenBank/DDBJ databases">
        <title>Ancestral chromatin configuration constrains chromatin evolution on differentiating sex chromosomes in Drosophila.</title>
        <authorList>
            <person name="Zhou Q."/>
            <person name="Bachtrog D."/>
        </authorList>
    </citation>
    <scope>NUCLEOTIDE SEQUENCE [LARGE SCALE GENOMIC DNA]</scope>
    <source>
        <tissue evidence="9">Whole larvae</tissue>
    </source>
</reference>
<feature type="chain" id="PRO_5005732034" description="Metalloendopeptidase" evidence="7">
    <location>
        <begin position="23"/>
        <end position="219"/>
    </location>
</feature>
<dbReference type="InterPro" id="IPR001506">
    <property type="entry name" value="Peptidase_M12A"/>
</dbReference>
<dbReference type="GO" id="GO:0008270">
    <property type="term" value="F:zinc ion binding"/>
    <property type="evidence" value="ECO:0007669"/>
    <property type="project" value="UniProtKB-UniRule"/>
</dbReference>
<keyword evidence="7" id="KW-0732">Signal</keyword>
<dbReference type="SMART" id="SM00235">
    <property type="entry name" value="ZnMc"/>
    <property type="match status" value="1"/>
</dbReference>
<dbReference type="AlphaFoldDB" id="A0A0M4ESH3"/>
<keyword evidence="1 6" id="KW-0645">Protease</keyword>
<dbReference type="EC" id="3.4.24.-" evidence="7"/>
<dbReference type="InterPro" id="IPR034035">
    <property type="entry name" value="Astacin-like_dom"/>
</dbReference>
<feature type="binding site" evidence="6">
    <location>
        <position position="119"/>
    </location>
    <ligand>
        <name>Zn(2+)</name>
        <dbReference type="ChEBI" id="CHEBI:29105"/>
        <note>catalytic</note>
    </ligand>
</feature>
<dbReference type="PANTHER" id="PTHR10127">
    <property type="entry name" value="DISCOIDIN, CUB, EGF, LAMININ , AND ZINC METALLOPROTEASE DOMAIN CONTAINING"/>
    <property type="match status" value="1"/>
</dbReference>
<feature type="active site" evidence="6">
    <location>
        <position position="110"/>
    </location>
</feature>
<organism evidence="9 10">
    <name type="scientific">Drosophila busckii</name>
    <name type="common">Fruit fly</name>
    <dbReference type="NCBI Taxonomy" id="30019"/>
    <lineage>
        <taxon>Eukaryota</taxon>
        <taxon>Metazoa</taxon>
        <taxon>Ecdysozoa</taxon>
        <taxon>Arthropoda</taxon>
        <taxon>Hexapoda</taxon>
        <taxon>Insecta</taxon>
        <taxon>Pterygota</taxon>
        <taxon>Neoptera</taxon>
        <taxon>Endopterygota</taxon>
        <taxon>Diptera</taxon>
        <taxon>Brachycera</taxon>
        <taxon>Muscomorpha</taxon>
        <taxon>Ephydroidea</taxon>
        <taxon>Drosophilidae</taxon>
        <taxon>Drosophila</taxon>
    </lineage>
</organism>
<evidence type="ECO:0000256" key="7">
    <source>
        <dbReference type="RuleBase" id="RU361183"/>
    </source>
</evidence>
<dbReference type="Gene3D" id="3.40.390.10">
    <property type="entry name" value="Collagenase (Catalytic Domain)"/>
    <property type="match status" value="1"/>
</dbReference>
<evidence type="ECO:0000256" key="5">
    <source>
        <dbReference type="ARBA" id="ARBA00023049"/>
    </source>
</evidence>
<dbReference type="PROSITE" id="PS51864">
    <property type="entry name" value="ASTACIN"/>
    <property type="match status" value="1"/>
</dbReference>
<dbReference type="PRINTS" id="PR00480">
    <property type="entry name" value="ASTACIN"/>
</dbReference>
<evidence type="ECO:0000256" key="1">
    <source>
        <dbReference type="ARBA" id="ARBA00022670"/>
    </source>
</evidence>
<dbReference type="CDD" id="cd04280">
    <property type="entry name" value="ZnMc_astacin_like"/>
    <property type="match status" value="1"/>
</dbReference>
<dbReference type="EMBL" id="CP012526">
    <property type="protein sequence ID" value="ALC47697.1"/>
    <property type="molecule type" value="Genomic_DNA"/>
</dbReference>
<dbReference type="Pfam" id="PF01400">
    <property type="entry name" value="Astacin"/>
    <property type="match status" value="1"/>
</dbReference>
<comment type="caution">
    <text evidence="6">Lacks conserved residue(s) required for the propagation of feature annotation.</text>
</comment>
<evidence type="ECO:0000313" key="10">
    <source>
        <dbReference type="Proteomes" id="UP000494163"/>
    </source>
</evidence>
<proteinExistence type="predicted"/>
<accession>A0A0M4ESH3</accession>
<name>A0A0M4ESH3_DROBS</name>
<dbReference type="SUPFAM" id="SSF55486">
    <property type="entry name" value="Metalloproteases ('zincins'), catalytic domain"/>
    <property type="match status" value="1"/>
</dbReference>
<evidence type="ECO:0000259" key="8">
    <source>
        <dbReference type="PROSITE" id="PS51864"/>
    </source>
</evidence>
<dbReference type="Proteomes" id="UP000494163">
    <property type="component" value="Chromosome 3R"/>
</dbReference>
<gene>
    <name evidence="9" type="ORF">Dbus_chr3Rg2447</name>
</gene>